<dbReference type="Proteomes" id="UP000269019">
    <property type="component" value="Chromosome"/>
</dbReference>
<dbReference type="SUPFAM" id="SSF55811">
    <property type="entry name" value="Nudix"/>
    <property type="match status" value="1"/>
</dbReference>
<name>A0A3G6J4C1_9CORY</name>
<accession>A0A3G6J4C1</accession>
<comment type="similarity">
    <text evidence="3">Belongs to the Nudix hydrolase family. NudC subfamily.</text>
</comment>
<dbReference type="InterPro" id="IPR000086">
    <property type="entry name" value="NUDIX_hydrolase_dom"/>
</dbReference>
<evidence type="ECO:0000256" key="3">
    <source>
        <dbReference type="ARBA" id="ARBA00009595"/>
    </source>
</evidence>
<keyword evidence="7" id="KW-0460">Magnesium</keyword>
<dbReference type="GO" id="GO:0005829">
    <property type="term" value="C:cytosol"/>
    <property type="evidence" value="ECO:0007669"/>
    <property type="project" value="TreeGrafter"/>
</dbReference>
<evidence type="ECO:0000256" key="9">
    <source>
        <dbReference type="ARBA" id="ARBA00023679"/>
    </source>
</evidence>
<dbReference type="PANTHER" id="PTHR42904:SF6">
    <property type="entry name" value="NAD-CAPPED RNA HYDROLASE NUDT12"/>
    <property type="match status" value="1"/>
</dbReference>
<dbReference type="InterPro" id="IPR050241">
    <property type="entry name" value="NAD-cap_RNA_hydrolase_NudC"/>
</dbReference>
<dbReference type="GO" id="GO:0006742">
    <property type="term" value="P:NADP+ catabolic process"/>
    <property type="evidence" value="ECO:0007669"/>
    <property type="project" value="TreeGrafter"/>
</dbReference>
<dbReference type="PROSITE" id="PS51462">
    <property type="entry name" value="NUDIX"/>
    <property type="match status" value="1"/>
</dbReference>
<gene>
    <name evidence="11" type="primary">nudC</name>
    <name evidence="11" type="ORF">CCHOA_02620</name>
</gene>
<dbReference type="PANTHER" id="PTHR42904">
    <property type="entry name" value="NUDIX HYDROLASE, NUDC SUBFAMILY"/>
    <property type="match status" value="1"/>
</dbReference>
<comment type="cofactor">
    <cofactor evidence="1">
        <name>Mg(2+)</name>
        <dbReference type="ChEBI" id="CHEBI:18420"/>
    </cofactor>
</comment>
<comment type="cofactor">
    <cofactor evidence="2">
        <name>Zn(2+)</name>
        <dbReference type="ChEBI" id="CHEBI:29105"/>
    </cofactor>
</comment>
<dbReference type="GO" id="GO:0110153">
    <property type="term" value="F:RNA NAD-cap (NMN-forming) hydrolase activity"/>
    <property type="evidence" value="ECO:0007669"/>
    <property type="project" value="RHEA"/>
</dbReference>
<keyword evidence="12" id="KW-1185">Reference proteome</keyword>
<comment type="catalytic activity">
    <reaction evidence="9">
        <text>a 5'-end NAD(+)-phospho-ribonucleoside in mRNA + H2O = a 5'-end phospho-adenosine-phospho-ribonucleoside in mRNA + beta-nicotinamide D-ribonucleotide + 2 H(+)</text>
        <dbReference type="Rhea" id="RHEA:60876"/>
        <dbReference type="Rhea" id="RHEA-COMP:15698"/>
        <dbReference type="Rhea" id="RHEA-COMP:15719"/>
        <dbReference type="ChEBI" id="CHEBI:14649"/>
        <dbReference type="ChEBI" id="CHEBI:15377"/>
        <dbReference type="ChEBI" id="CHEBI:15378"/>
        <dbReference type="ChEBI" id="CHEBI:144029"/>
        <dbReference type="ChEBI" id="CHEBI:144051"/>
    </reaction>
    <physiologicalReaction direction="left-to-right" evidence="9">
        <dbReference type="Rhea" id="RHEA:60877"/>
    </physiologicalReaction>
</comment>
<keyword evidence="8" id="KW-0520">NAD</keyword>
<evidence type="ECO:0000256" key="4">
    <source>
        <dbReference type="ARBA" id="ARBA00012381"/>
    </source>
</evidence>
<dbReference type="AlphaFoldDB" id="A0A3G6J4C1"/>
<evidence type="ECO:0000259" key="10">
    <source>
        <dbReference type="PROSITE" id="PS51462"/>
    </source>
</evidence>
<evidence type="ECO:0000256" key="1">
    <source>
        <dbReference type="ARBA" id="ARBA00001946"/>
    </source>
</evidence>
<dbReference type="GO" id="GO:0019677">
    <property type="term" value="P:NAD+ catabolic process"/>
    <property type="evidence" value="ECO:0007669"/>
    <property type="project" value="TreeGrafter"/>
</dbReference>
<feature type="domain" description="Nudix hydrolase" evidence="10">
    <location>
        <begin position="172"/>
        <end position="298"/>
    </location>
</feature>
<keyword evidence="6 11" id="KW-0378">Hydrolase</keyword>
<dbReference type="OrthoDB" id="9791656at2"/>
<dbReference type="GO" id="GO:0046872">
    <property type="term" value="F:metal ion binding"/>
    <property type="evidence" value="ECO:0007669"/>
    <property type="project" value="UniProtKB-KW"/>
</dbReference>
<reference evidence="11 12" key="1">
    <citation type="submission" date="2018-11" db="EMBL/GenBank/DDBJ databases">
        <authorList>
            <person name="Kleinhagauer T."/>
            <person name="Glaeser S.P."/>
            <person name="Spergser J."/>
            <person name="Ruckert C."/>
            <person name="Kaempfer P."/>
            <person name="Busse H.-J."/>
        </authorList>
    </citation>
    <scope>NUCLEOTIDE SEQUENCE [LARGE SCALE GENOMIC DNA]</scope>
    <source>
        <strain evidence="11 12">200CH</strain>
    </source>
</reference>
<dbReference type="GO" id="GO:0035529">
    <property type="term" value="F:NADH pyrophosphatase activity"/>
    <property type="evidence" value="ECO:0007669"/>
    <property type="project" value="TreeGrafter"/>
</dbReference>
<dbReference type="RefSeq" id="WP_123926393.1">
    <property type="nucleotide sequence ID" value="NZ_CP033896.1"/>
</dbReference>
<dbReference type="InterPro" id="IPR020084">
    <property type="entry name" value="NUDIX_hydrolase_CS"/>
</dbReference>
<evidence type="ECO:0000256" key="2">
    <source>
        <dbReference type="ARBA" id="ARBA00001947"/>
    </source>
</evidence>
<evidence type="ECO:0000313" key="11">
    <source>
        <dbReference type="EMBL" id="AZA12941.1"/>
    </source>
</evidence>
<evidence type="ECO:0000256" key="7">
    <source>
        <dbReference type="ARBA" id="ARBA00022842"/>
    </source>
</evidence>
<keyword evidence="5" id="KW-0479">Metal-binding</keyword>
<dbReference type="InterPro" id="IPR049734">
    <property type="entry name" value="NudC-like_C"/>
</dbReference>
<sequence>MVQFSHCAILSDAPQQAALLCAGTPPAIDDPRWQHRGVVTDGDHVWMVPSDRPVAQLTVADLPIVDAQSTYGATTSGIAFVQFATDPATVVWTCAVDSTRPLPAALATATAVPVRSLFTAADSGLVSAIARAVGQVTTVRRQLFHPRTGEELRWDGTGSVAVTAAGVGYYPRINPAVIGLVFHPDGNHILLAKHARRASYFSTIAGFVEQGETVEQAFVREVAEEVGLVIGSPQYLGSQPWPMTNSLMLAMRARAVTTGPMHFADGEIAAAQWVSRDMLRDAVLPIAAPGSVARTMIDGFQDGTITAPAVD</sequence>
<protein>
    <recommendedName>
        <fullName evidence="4">NAD(+) diphosphatase</fullName>
        <ecNumber evidence="4">3.6.1.22</ecNumber>
    </recommendedName>
</protein>
<dbReference type="EMBL" id="CP033896">
    <property type="protein sequence ID" value="AZA12941.1"/>
    <property type="molecule type" value="Genomic_DNA"/>
</dbReference>
<dbReference type="EC" id="3.6.1.22" evidence="4"/>
<dbReference type="KEGG" id="ccho:CCHOA_02620"/>
<dbReference type="Gene3D" id="3.90.79.10">
    <property type="entry name" value="Nucleoside Triphosphate Pyrophosphohydrolase"/>
    <property type="match status" value="1"/>
</dbReference>
<dbReference type="PROSITE" id="PS00893">
    <property type="entry name" value="NUDIX_BOX"/>
    <property type="match status" value="1"/>
</dbReference>
<dbReference type="Pfam" id="PF00293">
    <property type="entry name" value="NUDIX"/>
    <property type="match status" value="1"/>
</dbReference>
<evidence type="ECO:0000313" key="12">
    <source>
        <dbReference type="Proteomes" id="UP000269019"/>
    </source>
</evidence>
<dbReference type="CDD" id="cd03429">
    <property type="entry name" value="NUDIX_NADH_pyrophosphatase_Nudt13"/>
    <property type="match status" value="1"/>
</dbReference>
<proteinExistence type="inferred from homology"/>
<dbReference type="InterPro" id="IPR015797">
    <property type="entry name" value="NUDIX_hydrolase-like_dom_sf"/>
</dbReference>
<evidence type="ECO:0000256" key="6">
    <source>
        <dbReference type="ARBA" id="ARBA00022801"/>
    </source>
</evidence>
<organism evidence="11 12">
    <name type="scientific">Corynebacterium choanae</name>
    <dbReference type="NCBI Taxonomy" id="1862358"/>
    <lineage>
        <taxon>Bacteria</taxon>
        <taxon>Bacillati</taxon>
        <taxon>Actinomycetota</taxon>
        <taxon>Actinomycetes</taxon>
        <taxon>Mycobacteriales</taxon>
        <taxon>Corynebacteriaceae</taxon>
        <taxon>Corynebacterium</taxon>
    </lineage>
</organism>
<evidence type="ECO:0000256" key="8">
    <source>
        <dbReference type="ARBA" id="ARBA00023027"/>
    </source>
</evidence>
<evidence type="ECO:0000256" key="5">
    <source>
        <dbReference type="ARBA" id="ARBA00022723"/>
    </source>
</evidence>